<evidence type="ECO:0000256" key="1">
    <source>
        <dbReference type="SAM" id="SignalP"/>
    </source>
</evidence>
<dbReference type="VEuPathDB" id="PiroplasmaDB:BEWA_000800"/>
<evidence type="ECO:0000313" key="3">
    <source>
        <dbReference type="Proteomes" id="UP000031512"/>
    </source>
</evidence>
<dbReference type="EMBL" id="CP001670">
    <property type="protein sequence ID" value="AFZ80675.1"/>
    <property type="molecule type" value="Genomic_DNA"/>
</dbReference>
<protein>
    <submittedName>
        <fullName evidence="2">Signal peptide-containing protein</fullName>
    </submittedName>
</protein>
<dbReference type="KEGG" id="beq:BEWA_000800"/>
<proteinExistence type="predicted"/>
<dbReference type="GeneID" id="15805668"/>
<evidence type="ECO:0000313" key="2">
    <source>
        <dbReference type="EMBL" id="AFZ80675.1"/>
    </source>
</evidence>
<organism evidence="2 3">
    <name type="scientific">Theileria equi strain WA</name>
    <dbReference type="NCBI Taxonomy" id="1537102"/>
    <lineage>
        <taxon>Eukaryota</taxon>
        <taxon>Sar</taxon>
        <taxon>Alveolata</taxon>
        <taxon>Apicomplexa</taxon>
        <taxon>Aconoidasida</taxon>
        <taxon>Piroplasmida</taxon>
        <taxon>Theileriidae</taxon>
        <taxon>Theileria</taxon>
    </lineage>
</organism>
<feature type="chain" id="PRO_5003939551" evidence="1">
    <location>
        <begin position="23"/>
        <end position="383"/>
    </location>
</feature>
<dbReference type="Proteomes" id="UP000031512">
    <property type="component" value="Chromosome 3"/>
</dbReference>
<dbReference type="AlphaFoldDB" id="L0AYN3"/>
<reference evidence="2 3" key="1">
    <citation type="journal article" date="2012" name="BMC Genomics">
        <title>Comparative genomic analysis and phylogenetic position of Theileria equi.</title>
        <authorList>
            <person name="Kappmeyer L.S."/>
            <person name="Thiagarajan M."/>
            <person name="Herndon D.R."/>
            <person name="Ramsay J.D."/>
            <person name="Caler E."/>
            <person name="Djikeng A."/>
            <person name="Gillespie J.J."/>
            <person name="Lau A.O."/>
            <person name="Roalson E.H."/>
            <person name="Silva J.C."/>
            <person name="Silva M.G."/>
            <person name="Suarez C.E."/>
            <person name="Ueti M.W."/>
            <person name="Nene V.M."/>
            <person name="Mealey R.H."/>
            <person name="Knowles D.P."/>
            <person name="Brayton K.A."/>
        </authorList>
    </citation>
    <scope>NUCLEOTIDE SEQUENCE [LARGE SCALE GENOMIC DNA]</scope>
    <source>
        <strain evidence="2 3">WA</strain>
    </source>
</reference>
<keyword evidence="3" id="KW-1185">Reference proteome</keyword>
<name>L0AYN3_THEEQ</name>
<dbReference type="RefSeq" id="XP_004830341.1">
    <property type="nucleotide sequence ID" value="XM_004830284.1"/>
</dbReference>
<feature type="signal peptide" evidence="1">
    <location>
        <begin position="1"/>
        <end position="22"/>
    </location>
</feature>
<sequence>MNVLLRVPLLLTIFLSTKSALGDYGNLHSETEKIRSIIEIDNDFEDAEDVEEDPQRIPITLDIAMETPDRIMTLEHREERYENLYVVEPGHDEHYKIGIVKDDGQVISEDNDLIVERIVYFCREKDGTKIINIVDYYLTTDGDTITATSDFIKRPDHDLYEPFAKIPVDIDITREIPEQIKEKRLLSLTDGSSYSIRNRYKYSHKIGAVYDGDELLFEDDDENIARYVYLINDQDYAKLVTIIDTKKGNDGYDFKETHRVIKVTGDPNYTPFVRNPIEIDVLADDYHEGVETTISGQGDMIFKLESDFAHYAYIGVVRYGNFIVNDVVKNGMFSKTVILDTNGAQPKITIRYDMEDGEIVFSYYRVVQGEQGDVILYDGDETI</sequence>
<gene>
    <name evidence="2" type="ORF">BEWA_000800</name>
</gene>
<keyword evidence="1" id="KW-0732">Signal</keyword>
<accession>L0AYN3</accession>